<evidence type="ECO:0000256" key="1">
    <source>
        <dbReference type="SAM" id="MobiDB-lite"/>
    </source>
</evidence>
<evidence type="ECO:0000313" key="4">
    <source>
        <dbReference type="Proteomes" id="UP000321532"/>
    </source>
</evidence>
<dbReference type="EMBL" id="BJYS01000013">
    <property type="protein sequence ID" value="GEO04268.1"/>
    <property type="molecule type" value="Genomic_DNA"/>
</dbReference>
<feature type="signal peptide" evidence="2">
    <location>
        <begin position="1"/>
        <end position="32"/>
    </location>
</feature>
<gene>
    <name evidence="3" type="ORF">AAE02nite_19320</name>
</gene>
<dbReference type="Proteomes" id="UP000321532">
    <property type="component" value="Unassembled WGS sequence"/>
</dbReference>
<sequence>MNTIKSQTNTLMKKVVLSAFAFAMFTAVSANAQTAPSTQTPAATGTTQTGTQGAAQTGAGATQSTTTTTTTTATEETKTAVTVEELPAGVKTTLASATLKPWTATEAFLVKGADGKEYYAINLKKDNETGSVKLDKEGKPVK</sequence>
<evidence type="ECO:0000313" key="3">
    <source>
        <dbReference type="EMBL" id="GEO04268.1"/>
    </source>
</evidence>
<keyword evidence="2" id="KW-0732">Signal</keyword>
<name>A0A512AX17_9BACT</name>
<evidence type="ECO:0000256" key="2">
    <source>
        <dbReference type="SAM" id="SignalP"/>
    </source>
</evidence>
<keyword evidence="4" id="KW-1185">Reference proteome</keyword>
<reference evidence="3 4" key="1">
    <citation type="submission" date="2019-07" db="EMBL/GenBank/DDBJ databases">
        <title>Whole genome shotgun sequence of Adhaeribacter aerolatus NBRC 106133.</title>
        <authorList>
            <person name="Hosoyama A."/>
            <person name="Uohara A."/>
            <person name="Ohji S."/>
            <person name="Ichikawa N."/>
        </authorList>
    </citation>
    <scope>NUCLEOTIDE SEQUENCE [LARGE SCALE GENOMIC DNA]</scope>
    <source>
        <strain evidence="3 4">NBRC 106133</strain>
    </source>
</reference>
<accession>A0A512AX17</accession>
<evidence type="ECO:0008006" key="5">
    <source>
        <dbReference type="Google" id="ProtNLM"/>
    </source>
</evidence>
<protein>
    <recommendedName>
        <fullName evidence="5">PepSY domain-containing protein</fullName>
    </recommendedName>
</protein>
<feature type="compositionally biased region" description="Low complexity" evidence="1">
    <location>
        <begin position="33"/>
        <end position="74"/>
    </location>
</feature>
<proteinExistence type="predicted"/>
<dbReference type="Gene3D" id="3.10.450.360">
    <property type="match status" value="1"/>
</dbReference>
<comment type="caution">
    <text evidence="3">The sequence shown here is derived from an EMBL/GenBank/DDBJ whole genome shotgun (WGS) entry which is preliminary data.</text>
</comment>
<feature type="region of interest" description="Disordered" evidence="1">
    <location>
        <begin position="33"/>
        <end position="84"/>
    </location>
</feature>
<feature type="chain" id="PRO_5022119066" description="PepSY domain-containing protein" evidence="2">
    <location>
        <begin position="33"/>
        <end position="142"/>
    </location>
</feature>
<organism evidence="3 4">
    <name type="scientific">Adhaeribacter aerolatus</name>
    <dbReference type="NCBI Taxonomy" id="670289"/>
    <lineage>
        <taxon>Bacteria</taxon>
        <taxon>Pseudomonadati</taxon>
        <taxon>Bacteroidota</taxon>
        <taxon>Cytophagia</taxon>
        <taxon>Cytophagales</taxon>
        <taxon>Hymenobacteraceae</taxon>
        <taxon>Adhaeribacter</taxon>
    </lineage>
</organism>
<dbReference type="AlphaFoldDB" id="A0A512AX17"/>